<dbReference type="EMBL" id="CAJNOQ010015153">
    <property type="protein sequence ID" value="CAF1356321.1"/>
    <property type="molecule type" value="Genomic_DNA"/>
</dbReference>
<proteinExistence type="predicted"/>
<evidence type="ECO:0000313" key="4">
    <source>
        <dbReference type="Proteomes" id="UP000663829"/>
    </source>
</evidence>
<dbReference type="Proteomes" id="UP000681722">
    <property type="component" value="Unassembled WGS sequence"/>
</dbReference>
<organism evidence="2 4">
    <name type="scientific">Didymodactylos carnosus</name>
    <dbReference type="NCBI Taxonomy" id="1234261"/>
    <lineage>
        <taxon>Eukaryota</taxon>
        <taxon>Metazoa</taxon>
        <taxon>Spiralia</taxon>
        <taxon>Gnathifera</taxon>
        <taxon>Rotifera</taxon>
        <taxon>Eurotatoria</taxon>
        <taxon>Bdelloidea</taxon>
        <taxon>Philodinida</taxon>
        <taxon>Philodinidae</taxon>
        <taxon>Didymodactylos</taxon>
    </lineage>
</organism>
<evidence type="ECO:0000256" key="1">
    <source>
        <dbReference type="SAM" id="Phobius"/>
    </source>
</evidence>
<keyword evidence="1" id="KW-0812">Transmembrane</keyword>
<gene>
    <name evidence="2" type="ORF">GPM918_LOCUS31158</name>
    <name evidence="3" type="ORF">SRO942_LOCUS31793</name>
</gene>
<evidence type="ECO:0000313" key="2">
    <source>
        <dbReference type="EMBL" id="CAF1356321.1"/>
    </source>
</evidence>
<name>A0A815HKZ7_9BILA</name>
<feature type="transmembrane region" description="Helical" evidence="1">
    <location>
        <begin position="133"/>
        <end position="159"/>
    </location>
</feature>
<dbReference type="Proteomes" id="UP000663829">
    <property type="component" value="Unassembled WGS sequence"/>
</dbReference>
<accession>A0A815HKZ7</accession>
<keyword evidence="1" id="KW-1133">Transmembrane helix</keyword>
<dbReference type="OrthoDB" id="10057839at2759"/>
<keyword evidence="1" id="KW-0472">Membrane</keyword>
<protein>
    <submittedName>
        <fullName evidence="2">Uncharacterized protein</fullName>
    </submittedName>
</protein>
<dbReference type="AlphaFoldDB" id="A0A815HKZ7"/>
<sequence length="226" mass="26288">MYIHDGTATVVVIIQRDAFTKHASIGLITRQKHFMYQVYYLAAMSLMLQSTLECFYNETCITEILSYYDDTPSMNVTPLNSSLPSQYFVNSTIQDLVNNLMIEQWNISTTYENYYNQCQPIECTYTYERKNGVIYIITALLGLMGGLITILKLIVPTLVKFIKKMRRRKIQGIEHGKMVVSAFYLRKIYLSSISVVKKVKVEEIFRQKDNCMFGFQHKYVIVNGLR</sequence>
<reference evidence="2" key="1">
    <citation type="submission" date="2021-02" db="EMBL/GenBank/DDBJ databases">
        <authorList>
            <person name="Nowell W R."/>
        </authorList>
    </citation>
    <scope>NUCLEOTIDE SEQUENCE</scope>
</reference>
<comment type="caution">
    <text evidence="2">The sequence shown here is derived from an EMBL/GenBank/DDBJ whole genome shotgun (WGS) entry which is preliminary data.</text>
</comment>
<dbReference type="EMBL" id="CAJOBC010067145">
    <property type="protein sequence ID" value="CAF4230364.1"/>
    <property type="molecule type" value="Genomic_DNA"/>
</dbReference>
<evidence type="ECO:0000313" key="3">
    <source>
        <dbReference type="EMBL" id="CAF4230364.1"/>
    </source>
</evidence>
<keyword evidence="4" id="KW-1185">Reference proteome</keyword>